<accession>A0A1B6ET98</accession>
<dbReference type="InterPro" id="IPR053010">
    <property type="entry name" value="SET_SmydA-8"/>
</dbReference>
<feature type="non-terminal residue" evidence="1">
    <location>
        <position position="1"/>
    </location>
</feature>
<dbReference type="PANTHER" id="PTHR46455">
    <property type="entry name" value="SET AND MYND DOMAIN CONTAINING, ARTHROPOD-SPECIFIC, MEMBER 4, ISOFORM A"/>
    <property type="match status" value="1"/>
</dbReference>
<sequence>VSPKQAAQLQAAQGMVLQTLSVAQPPAVAQWLAGQHMPAQGQVVVQLKTRLVWQLGHDAGFTWQELSQEMLDLKETCCRDVLLVLNTLRFGHCRMKGLILLELHGSLCEKQKRKHLGGVTDQITMEEARAILATARTILQDDAAAQTELNLQTEEQQRIEALST</sequence>
<dbReference type="PANTHER" id="PTHR46455:SF3">
    <property type="entry name" value="SET AND MYND DOMAIN CONTAINING, ARTHROPOD-SPECIFIC, MEMBER 9, ISOFORM A-RELATED"/>
    <property type="match status" value="1"/>
</dbReference>
<reference evidence="1" key="1">
    <citation type="submission" date="2015-11" db="EMBL/GenBank/DDBJ databases">
        <title>De novo transcriptome assembly of four potential Pierce s Disease insect vectors from Arizona vineyards.</title>
        <authorList>
            <person name="Tassone E.E."/>
        </authorList>
    </citation>
    <scope>NUCLEOTIDE SEQUENCE</scope>
</reference>
<name>A0A1B6ET98_9HEMI</name>
<dbReference type="AlphaFoldDB" id="A0A1B6ET98"/>
<gene>
    <name evidence="1" type="ORF">g.20349</name>
</gene>
<evidence type="ECO:0000313" key="1">
    <source>
        <dbReference type="EMBL" id="JAS41147.1"/>
    </source>
</evidence>
<proteinExistence type="predicted"/>
<organism evidence="1">
    <name type="scientific">Cuerna arida</name>
    <dbReference type="NCBI Taxonomy" id="1464854"/>
    <lineage>
        <taxon>Eukaryota</taxon>
        <taxon>Metazoa</taxon>
        <taxon>Ecdysozoa</taxon>
        <taxon>Arthropoda</taxon>
        <taxon>Hexapoda</taxon>
        <taxon>Insecta</taxon>
        <taxon>Pterygota</taxon>
        <taxon>Neoptera</taxon>
        <taxon>Paraneoptera</taxon>
        <taxon>Hemiptera</taxon>
        <taxon>Auchenorrhyncha</taxon>
        <taxon>Membracoidea</taxon>
        <taxon>Cicadellidae</taxon>
        <taxon>Cicadellinae</taxon>
        <taxon>Proconiini</taxon>
        <taxon>Cuerna</taxon>
    </lineage>
</organism>
<protein>
    <submittedName>
        <fullName evidence="1">Uncharacterized protein</fullName>
    </submittedName>
</protein>
<dbReference type="EMBL" id="GECZ01028622">
    <property type="protein sequence ID" value="JAS41147.1"/>
    <property type="molecule type" value="Transcribed_RNA"/>
</dbReference>